<dbReference type="Proteomes" id="UP000033533">
    <property type="component" value="Unassembled WGS sequence"/>
</dbReference>
<comment type="caution">
    <text evidence="2">The sequence shown here is derived from an EMBL/GenBank/DDBJ whole genome shotgun (WGS) entry which is preliminary data.</text>
</comment>
<dbReference type="EMBL" id="JXBY01000025">
    <property type="protein sequence ID" value="KJY54555.1"/>
    <property type="molecule type" value="Genomic_DNA"/>
</dbReference>
<evidence type="ECO:0000313" key="3">
    <source>
        <dbReference type="Proteomes" id="UP000033533"/>
    </source>
</evidence>
<dbReference type="HOGENOM" id="CLU_123773_0_1_9"/>
<organism evidence="2 3">
    <name type="scientific">Lactobacillus kullabergensis</name>
    <dbReference type="NCBI Taxonomy" id="1218493"/>
    <lineage>
        <taxon>Bacteria</taxon>
        <taxon>Bacillati</taxon>
        <taxon>Bacillota</taxon>
        <taxon>Bacilli</taxon>
        <taxon>Lactobacillales</taxon>
        <taxon>Lactobacillaceae</taxon>
        <taxon>Lactobacillus</taxon>
    </lineage>
</organism>
<dbReference type="PATRIC" id="fig|1218493.3.peg.1652"/>
<dbReference type="InterPro" id="IPR037401">
    <property type="entry name" value="SnoaL-like"/>
</dbReference>
<dbReference type="SUPFAM" id="SSF54427">
    <property type="entry name" value="NTF2-like"/>
    <property type="match status" value="1"/>
</dbReference>
<dbReference type="InterPro" id="IPR032710">
    <property type="entry name" value="NTF2-like_dom_sf"/>
</dbReference>
<feature type="domain" description="SnoaL-like" evidence="1">
    <location>
        <begin position="15"/>
        <end position="114"/>
    </location>
</feature>
<dbReference type="STRING" id="1218493.JF76_15780"/>
<sequence>MLSNSSQTIENEQTIRDYFNSWLKKDFSALDSWFNQDVYYRECYGATYEGLDELKAYINSKSKEQTVLKWDIFKIEQTDTGKFVVTWYFDAVEKEEYCFDGVSLIEFTGNKIKKVVEYSTKHETFRPFKEKI</sequence>
<dbReference type="AlphaFoldDB" id="A0A0F4L7E6"/>
<accession>A0A0F4L7E6</accession>
<dbReference type="OrthoDB" id="4203328at2"/>
<reference evidence="2 3" key="1">
    <citation type="submission" date="2014-12" db="EMBL/GenBank/DDBJ databases">
        <title>Comparative genomics of the lactic acid bacteria isolated from the honey bee gut.</title>
        <authorList>
            <person name="Ellegaard K.M."/>
            <person name="Tamarit D."/>
            <person name="Javelind E."/>
            <person name="Olofsson T."/>
            <person name="Andersson S.G."/>
            <person name="Vasquez A."/>
        </authorList>
    </citation>
    <scope>NUCLEOTIDE SEQUENCE [LARGE SCALE GENOMIC DNA]</scope>
    <source>
        <strain evidence="2 3">Biut2</strain>
    </source>
</reference>
<name>A0A0F4L7E6_9LACO</name>
<protein>
    <recommendedName>
        <fullName evidence="1">SnoaL-like domain-containing protein</fullName>
    </recommendedName>
</protein>
<dbReference type="RefSeq" id="WP_045928561.1">
    <property type="nucleotide sequence ID" value="NZ_JBHSZS010000026.1"/>
</dbReference>
<dbReference type="Pfam" id="PF12680">
    <property type="entry name" value="SnoaL_2"/>
    <property type="match status" value="1"/>
</dbReference>
<evidence type="ECO:0000313" key="2">
    <source>
        <dbReference type="EMBL" id="KJY54555.1"/>
    </source>
</evidence>
<proteinExistence type="predicted"/>
<evidence type="ECO:0000259" key="1">
    <source>
        <dbReference type="Pfam" id="PF12680"/>
    </source>
</evidence>
<gene>
    <name evidence="2" type="ORF">JF76_15780</name>
</gene>
<dbReference type="Gene3D" id="3.10.450.50">
    <property type="match status" value="1"/>
</dbReference>